<evidence type="ECO:0000313" key="2">
    <source>
        <dbReference type="EMBL" id="GLL04701.1"/>
    </source>
</evidence>
<dbReference type="SUPFAM" id="SSF47413">
    <property type="entry name" value="lambda repressor-like DNA-binding domains"/>
    <property type="match status" value="1"/>
</dbReference>
<dbReference type="Pfam" id="PF13560">
    <property type="entry name" value="HTH_31"/>
    <property type="match status" value="1"/>
</dbReference>
<proteinExistence type="predicted"/>
<evidence type="ECO:0000259" key="1">
    <source>
        <dbReference type="SMART" id="SM00530"/>
    </source>
</evidence>
<organism evidence="2 3">
    <name type="scientific">Dactylosporangium matsuzakiense</name>
    <dbReference type="NCBI Taxonomy" id="53360"/>
    <lineage>
        <taxon>Bacteria</taxon>
        <taxon>Bacillati</taxon>
        <taxon>Actinomycetota</taxon>
        <taxon>Actinomycetes</taxon>
        <taxon>Micromonosporales</taxon>
        <taxon>Micromonosporaceae</taxon>
        <taxon>Dactylosporangium</taxon>
    </lineage>
</organism>
<dbReference type="GO" id="GO:0003677">
    <property type="term" value="F:DNA binding"/>
    <property type="evidence" value="ECO:0007669"/>
    <property type="project" value="InterPro"/>
</dbReference>
<name>A0A9W6KQP0_9ACTN</name>
<feature type="domain" description="HTH cro/C1-type" evidence="1">
    <location>
        <begin position="19"/>
        <end position="75"/>
    </location>
</feature>
<reference evidence="2" key="2">
    <citation type="submission" date="2023-01" db="EMBL/GenBank/DDBJ databases">
        <authorList>
            <person name="Sun Q."/>
            <person name="Evtushenko L."/>
        </authorList>
    </citation>
    <scope>NUCLEOTIDE SEQUENCE</scope>
    <source>
        <strain evidence="2">VKM Ac-1321</strain>
    </source>
</reference>
<evidence type="ECO:0000313" key="3">
    <source>
        <dbReference type="Proteomes" id="UP001143480"/>
    </source>
</evidence>
<dbReference type="AlphaFoldDB" id="A0A9W6KQP0"/>
<protein>
    <recommendedName>
        <fullName evidence="1">HTH cro/C1-type domain-containing protein</fullName>
    </recommendedName>
</protein>
<dbReference type="Proteomes" id="UP001143480">
    <property type="component" value="Unassembled WGS sequence"/>
</dbReference>
<dbReference type="InterPro" id="IPR010982">
    <property type="entry name" value="Lambda_DNA-bd_dom_sf"/>
</dbReference>
<reference evidence="2" key="1">
    <citation type="journal article" date="2014" name="Int. J. Syst. Evol. Microbiol.">
        <title>Complete genome sequence of Corynebacterium casei LMG S-19264T (=DSM 44701T), isolated from a smear-ripened cheese.</title>
        <authorList>
            <consortium name="US DOE Joint Genome Institute (JGI-PGF)"/>
            <person name="Walter F."/>
            <person name="Albersmeier A."/>
            <person name="Kalinowski J."/>
            <person name="Ruckert C."/>
        </authorList>
    </citation>
    <scope>NUCLEOTIDE SEQUENCE</scope>
    <source>
        <strain evidence="2">VKM Ac-1321</strain>
    </source>
</reference>
<dbReference type="InterPro" id="IPR001387">
    <property type="entry name" value="Cro/C1-type_HTH"/>
</dbReference>
<dbReference type="EMBL" id="BSFP01000048">
    <property type="protein sequence ID" value="GLL04701.1"/>
    <property type="molecule type" value="Genomic_DNA"/>
</dbReference>
<dbReference type="SMART" id="SM00530">
    <property type="entry name" value="HTH_XRE"/>
    <property type="match status" value="1"/>
</dbReference>
<dbReference type="Gene3D" id="1.10.260.40">
    <property type="entry name" value="lambda repressor-like DNA-binding domains"/>
    <property type="match status" value="1"/>
</dbReference>
<accession>A0A9W6KQP0</accession>
<gene>
    <name evidence="2" type="ORF">GCM10017581_064480</name>
</gene>
<keyword evidence="3" id="KW-1185">Reference proteome</keyword>
<comment type="caution">
    <text evidence="2">The sequence shown here is derived from an EMBL/GenBank/DDBJ whole genome shotgun (WGS) entry which is preliminary data.</text>
</comment>
<sequence>MASSGATMQAQPDLTVGEKVKFYRQRSGKSRAVVAGLVGRSAEWVKAVESGRLLPPRLPMLNRLAAAVNVTVKDLLEDADAPGEMLTGPGHSGLSAVREAMNTFTTLDAPAQPLDHLAARLAAAWRARHASPDHRTVLAALLPDLLRDAQHAVRVLDGASRRRASALLAEVHVLAQMYLAYQLPANDLLWRSADRAMLAAQESGDPRAIAGATWAHAQAHRDSGDWDAAMQVNLDGLDLIERHLADGDVELLSLFGALQFEAAFTAARTGEGGTALRYLDVAEHVAERLPDGHYQPWTSFSKVIMGAHAVTVAVELRQPGEALRAARRTAASSIPSRPRRARHLVEVARGHHMRHQPAATLDSLAKAFVAAPETVRYNGYARQMTLDLLDGAGEFRPAARDLAAQLGLPT</sequence>